<proteinExistence type="predicted"/>
<evidence type="ECO:0000256" key="1">
    <source>
        <dbReference type="SAM" id="MobiDB-lite"/>
    </source>
</evidence>
<feature type="signal peptide" evidence="2">
    <location>
        <begin position="1"/>
        <end position="16"/>
    </location>
</feature>
<dbReference type="AlphaFoldDB" id="A0A8H4V617"/>
<accession>A0A8H4V617</accession>
<feature type="region of interest" description="Disordered" evidence="1">
    <location>
        <begin position="57"/>
        <end position="80"/>
    </location>
</feature>
<keyword evidence="4" id="KW-1185">Reference proteome</keyword>
<organism evidence="3 4">
    <name type="scientific">Ophiocordyceps sinensis</name>
    <dbReference type="NCBI Taxonomy" id="72228"/>
    <lineage>
        <taxon>Eukaryota</taxon>
        <taxon>Fungi</taxon>
        <taxon>Dikarya</taxon>
        <taxon>Ascomycota</taxon>
        <taxon>Pezizomycotina</taxon>
        <taxon>Sordariomycetes</taxon>
        <taxon>Hypocreomycetidae</taxon>
        <taxon>Hypocreales</taxon>
        <taxon>Ophiocordycipitaceae</taxon>
        <taxon>Ophiocordyceps</taxon>
    </lineage>
</organism>
<feature type="compositionally biased region" description="Pro residues" evidence="1">
    <location>
        <begin position="63"/>
        <end position="74"/>
    </location>
</feature>
<keyword evidence="2" id="KW-0732">Signal</keyword>
<sequence length="110" mass="12047">MKASTILLAIAGLAAARPASDPSGPVHPDIIRHIWGDPKTKQVDDVSPNSRLEKIVQDYTPTPKYPGAPNPNDPPRTQEEIDGILDEFDLVDGVPLHEHNRVDKPTIQDD</sequence>
<name>A0A8H4V617_9HYPO</name>
<feature type="chain" id="PRO_5034307996" evidence="2">
    <location>
        <begin position="17"/>
        <end position="110"/>
    </location>
</feature>
<reference evidence="3 4" key="1">
    <citation type="journal article" date="2020" name="Genome Biol. Evol.">
        <title>A new high-quality draft genome assembly of the Chinese cordyceps Ophiocordyceps sinensis.</title>
        <authorList>
            <person name="Shu R."/>
            <person name="Zhang J."/>
            <person name="Meng Q."/>
            <person name="Zhang H."/>
            <person name="Zhou G."/>
            <person name="Li M."/>
            <person name="Wu P."/>
            <person name="Zhao Y."/>
            <person name="Chen C."/>
            <person name="Qin Q."/>
        </authorList>
    </citation>
    <scope>NUCLEOTIDE SEQUENCE [LARGE SCALE GENOMIC DNA]</scope>
    <source>
        <strain evidence="3 4">IOZ07</strain>
    </source>
</reference>
<protein>
    <submittedName>
        <fullName evidence="3">Uncharacterized protein</fullName>
    </submittedName>
</protein>
<comment type="caution">
    <text evidence="3">The sequence shown here is derived from an EMBL/GenBank/DDBJ whole genome shotgun (WGS) entry which is preliminary data.</text>
</comment>
<dbReference type="Proteomes" id="UP000557566">
    <property type="component" value="Unassembled WGS sequence"/>
</dbReference>
<dbReference type="EMBL" id="JAAVMX010000005">
    <property type="protein sequence ID" value="KAF4509269.1"/>
    <property type="molecule type" value="Genomic_DNA"/>
</dbReference>
<evidence type="ECO:0000256" key="2">
    <source>
        <dbReference type="SAM" id="SignalP"/>
    </source>
</evidence>
<evidence type="ECO:0000313" key="4">
    <source>
        <dbReference type="Proteomes" id="UP000557566"/>
    </source>
</evidence>
<gene>
    <name evidence="3" type="ORF">G6O67_005542</name>
</gene>
<evidence type="ECO:0000313" key="3">
    <source>
        <dbReference type="EMBL" id="KAF4509269.1"/>
    </source>
</evidence>
<dbReference type="OrthoDB" id="10601745at2759"/>